<feature type="compositionally biased region" description="Low complexity" evidence="5">
    <location>
        <begin position="1"/>
        <end position="12"/>
    </location>
</feature>
<sequence length="317" mass="36125">MESSGNNKGNSKQKSKMPNEKSKLKIKRCRRKEGEKKVKKDPNAPKHPLTGYIRFMSVRREELKKLKPESTAIELTKIIGEEWKALSDELKEPYLDAAELDKERYHNEYAIYEANKAAERLSSETVESTQANNKTNGATPKLDEISEKVKSDKETEVKEKMTEKRRGKPSIDEPSPKLPRNDEHDIPIFTAEFLEHNKSIDAELRSLRKSNADFEHTNSILEQQLEKIRNGISMLENETSALKENNQLLQTCVTKLRKKLATALSGFSIPGESEPCNLQNIDKYMTVLQQMAANSHGPASLNEAKDILRKLDLKIHL</sequence>
<feature type="region of interest" description="Disordered" evidence="5">
    <location>
        <begin position="120"/>
        <end position="182"/>
    </location>
</feature>
<organism evidence="7 8">
    <name type="scientific">Pseudolycoriella hygida</name>
    <dbReference type="NCBI Taxonomy" id="35572"/>
    <lineage>
        <taxon>Eukaryota</taxon>
        <taxon>Metazoa</taxon>
        <taxon>Ecdysozoa</taxon>
        <taxon>Arthropoda</taxon>
        <taxon>Hexapoda</taxon>
        <taxon>Insecta</taxon>
        <taxon>Pterygota</taxon>
        <taxon>Neoptera</taxon>
        <taxon>Endopterygota</taxon>
        <taxon>Diptera</taxon>
        <taxon>Nematocera</taxon>
        <taxon>Sciaroidea</taxon>
        <taxon>Sciaridae</taxon>
        <taxon>Pseudolycoriella</taxon>
    </lineage>
</organism>
<evidence type="ECO:0000313" key="8">
    <source>
        <dbReference type="Proteomes" id="UP001151699"/>
    </source>
</evidence>
<comment type="caution">
    <text evidence="7">The sequence shown here is derived from an EMBL/GenBank/DDBJ whole genome shotgun (WGS) entry which is preliminary data.</text>
</comment>
<protein>
    <submittedName>
        <fullName evidence="7">High mobility group protein 20A</fullName>
    </submittedName>
</protein>
<feature type="region of interest" description="Disordered" evidence="5">
    <location>
        <begin position="1"/>
        <end position="50"/>
    </location>
</feature>
<evidence type="ECO:0000313" key="7">
    <source>
        <dbReference type="EMBL" id="KAJ6639994.1"/>
    </source>
</evidence>
<dbReference type="SUPFAM" id="SSF47095">
    <property type="entry name" value="HMG-box"/>
    <property type="match status" value="1"/>
</dbReference>
<dbReference type="EMBL" id="WJQU01000003">
    <property type="protein sequence ID" value="KAJ6639994.1"/>
    <property type="molecule type" value="Genomic_DNA"/>
</dbReference>
<feature type="compositionally biased region" description="Basic and acidic residues" evidence="5">
    <location>
        <begin position="32"/>
        <end position="44"/>
    </location>
</feature>
<proteinExistence type="predicted"/>
<dbReference type="InterPro" id="IPR009071">
    <property type="entry name" value="HMG_box_dom"/>
</dbReference>
<feature type="domain" description="HMG box" evidence="6">
    <location>
        <begin position="45"/>
        <end position="113"/>
    </location>
</feature>
<keyword evidence="4" id="KW-0175">Coiled coil</keyword>
<keyword evidence="8" id="KW-1185">Reference proteome</keyword>
<dbReference type="PANTHER" id="PTHR46040">
    <property type="entry name" value="HIGH MOBILITY GROUP PROTEIN 2"/>
    <property type="match status" value="1"/>
</dbReference>
<name>A0A9Q0MYZ8_9DIPT</name>
<gene>
    <name evidence="7" type="primary">hmg20a_0</name>
    <name evidence="7" type="ORF">Bhyg_12743</name>
</gene>
<dbReference type="GO" id="GO:0005634">
    <property type="term" value="C:nucleus"/>
    <property type="evidence" value="ECO:0007669"/>
    <property type="project" value="UniProtKB-UniRule"/>
</dbReference>
<feature type="coiled-coil region" evidence="4">
    <location>
        <begin position="204"/>
        <end position="245"/>
    </location>
</feature>
<dbReference type="PANTHER" id="PTHR46040:SF3">
    <property type="entry name" value="HIGH MOBILITY GROUP PROTEIN 2"/>
    <property type="match status" value="1"/>
</dbReference>
<dbReference type="SMART" id="SM00398">
    <property type="entry name" value="HMG"/>
    <property type="match status" value="1"/>
</dbReference>
<keyword evidence="1 3" id="KW-0238">DNA-binding</keyword>
<dbReference type="AlphaFoldDB" id="A0A9Q0MYZ8"/>
<feature type="DNA-binding region" description="HMG box" evidence="3">
    <location>
        <begin position="45"/>
        <end position="113"/>
    </location>
</feature>
<dbReference type="GO" id="GO:0003677">
    <property type="term" value="F:DNA binding"/>
    <property type="evidence" value="ECO:0007669"/>
    <property type="project" value="UniProtKB-UniRule"/>
</dbReference>
<evidence type="ECO:0000256" key="3">
    <source>
        <dbReference type="PROSITE-ProRule" id="PRU00267"/>
    </source>
</evidence>
<dbReference type="Gene3D" id="1.10.30.10">
    <property type="entry name" value="High mobility group box domain"/>
    <property type="match status" value="1"/>
</dbReference>
<dbReference type="PROSITE" id="PS50118">
    <property type="entry name" value="HMG_BOX_2"/>
    <property type="match status" value="1"/>
</dbReference>
<reference evidence="7" key="1">
    <citation type="submission" date="2022-07" db="EMBL/GenBank/DDBJ databases">
        <authorList>
            <person name="Trinca V."/>
            <person name="Uliana J.V.C."/>
            <person name="Torres T.T."/>
            <person name="Ward R.J."/>
            <person name="Monesi N."/>
        </authorList>
    </citation>
    <scope>NUCLEOTIDE SEQUENCE</scope>
    <source>
        <strain evidence="7">HSMRA1968</strain>
        <tissue evidence="7">Whole embryos</tissue>
    </source>
</reference>
<evidence type="ECO:0000256" key="4">
    <source>
        <dbReference type="SAM" id="Coils"/>
    </source>
</evidence>
<evidence type="ECO:0000256" key="2">
    <source>
        <dbReference type="ARBA" id="ARBA00023242"/>
    </source>
</evidence>
<dbReference type="Pfam" id="PF00505">
    <property type="entry name" value="HMG_box"/>
    <property type="match status" value="1"/>
</dbReference>
<evidence type="ECO:0000256" key="5">
    <source>
        <dbReference type="SAM" id="MobiDB-lite"/>
    </source>
</evidence>
<dbReference type="InterPro" id="IPR036910">
    <property type="entry name" value="HMG_box_dom_sf"/>
</dbReference>
<dbReference type="OrthoDB" id="3213154at2759"/>
<accession>A0A9Q0MYZ8</accession>
<evidence type="ECO:0000256" key="1">
    <source>
        <dbReference type="ARBA" id="ARBA00023125"/>
    </source>
</evidence>
<dbReference type="GO" id="GO:0010468">
    <property type="term" value="P:regulation of gene expression"/>
    <property type="evidence" value="ECO:0007669"/>
    <property type="project" value="TreeGrafter"/>
</dbReference>
<evidence type="ECO:0000259" key="6">
    <source>
        <dbReference type="PROSITE" id="PS50118"/>
    </source>
</evidence>
<feature type="compositionally biased region" description="Polar residues" evidence="5">
    <location>
        <begin position="123"/>
        <end position="138"/>
    </location>
</feature>
<dbReference type="InterPro" id="IPR051965">
    <property type="entry name" value="ChromReg_NeuronalGeneExpr"/>
</dbReference>
<feature type="compositionally biased region" description="Basic and acidic residues" evidence="5">
    <location>
        <begin position="141"/>
        <end position="182"/>
    </location>
</feature>
<keyword evidence="2 3" id="KW-0539">Nucleus</keyword>
<dbReference type="Proteomes" id="UP001151699">
    <property type="component" value="Chromosome X"/>
</dbReference>